<dbReference type="SUPFAM" id="SSF55154">
    <property type="entry name" value="CYTH-like phosphatases"/>
    <property type="match status" value="1"/>
</dbReference>
<proteinExistence type="predicted"/>
<dbReference type="InterPro" id="IPR012042">
    <property type="entry name" value="NeuTTM/CthTTM-like"/>
</dbReference>
<accession>A0ABV4CS81</accession>
<evidence type="ECO:0000313" key="2">
    <source>
        <dbReference type="EMBL" id="MEY8244243.1"/>
    </source>
</evidence>
<dbReference type="PANTHER" id="PTHR40114:SF1">
    <property type="entry name" value="SLR0698 PROTEIN"/>
    <property type="match status" value="1"/>
</dbReference>
<dbReference type="PROSITE" id="PS51707">
    <property type="entry name" value="CYTH"/>
    <property type="match status" value="1"/>
</dbReference>
<protein>
    <submittedName>
        <fullName evidence="2">CYTH domain-containing protein</fullName>
    </submittedName>
</protein>
<keyword evidence="3" id="KW-1185">Reference proteome</keyword>
<comment type="caution">
    <text evidence="2">The sequence shown here is derived from an EMBL/GenBank/DDBJ whole genome shotgun (WGS) entry which is preliminary data.</text>
</comment>
<dbReference type="EMBL" id="JBCLPP010000002">
    <property type="protein sequence ID" value="MEY8244243.1"/>
    <property type="molecule type" value="Genomic_DNA"/>
</dbReference>
<dbReference type="PIRSF" id="PIRSF016487">
    <property type="entry name" value="CYTH_UCP016487"/>
    <property type="match status" value="1"/>
</dbReference>
<dbReference type="Gene3D" id="2.40.320.10">
    <property type="entry name" value="Hypothetical Protein Pfu-838710-001"/>
    <property type="match status" value="1"/>
</dbReference>
<feature type="domain" description="CYTH" evidence="1">
    <location>
        <begin position="2"/>
        <end position="149"/>
    </location>
</feature>
<name>A0ABV4CS81_9BACT</name>
<organism evidence="2 3">
    <name type="scientific">Heminiphilus faecis</name>
    <dbReference type="NCBI Taxonomy" id="2601703"/>
    <lineage>
        <taxon>Bacteria</taxon>
        <taxon>Pseudomonadati</taxon>
        <taxon>Bacteroidota</taxon>
        <taxon>Bacteroidia</taxon>
        <taxon>Bacteroidales</taxon>
        <taxon>Muribaculaceae</taxon>
        <taxon>Heminiphilus</taxon>
    </lineage>
</organism>
<dbReference type="InterPro" id="IPR023577">
    <property type="entry name" value="CYTH_domain"/>
</dbReference>
<evidence type="ECO:0000313" key="3">
    <source>
        <dbReference type="Proteomes" id="UP001565200"/>
    </source>
</evidence>
<dbReference type="PANTHER" id="PTHR40114">
    <property type="entry name" value="SLR0698 PROTEIN"/>
    <property type="match status" value="1"/>
</dbReference>
<evidence type="ECO:0000259" key="1">
    <source>
        <dbReference type="PROSITE" id="PS51707"/>
    </source>
</evidence>
<dbReference type="SMART" id="SM01118">
    <property type="entry name" value="CYTH"/>
    <property type="match status" value="1"/>
</dbReference>
<dbReference type="Pfam" id="PF01928">
    <property type="entry name" value="CYTH"/>
    <property type="match status" value="1"/>
</dbReference>
<dbReference type="InterPro" id="IPR033469">
    <property type="entry name" value="CYTH-like_dom_sf"/>
</dbReference>
<sequence length="176" mass="20008">MAQEIERKYIVTNDSFKAMSIRSYHIIQGYIHTDPRAVVRVRIRDDKAFLTIKSENKGAVRNEWEYGIPVNDARMMVDKLCQASIIEKTRYIIDYDSHIWEVDCFDKPCGGLVIAEIELQSEDENFTLPPFVGREVTGDPAYYNSAIASTSHQEVCATVAKVATSDISDNNQVRQP</sequence>
<reference evidence="2 3" key="1">
    <citation type="submission" date="2024-03" db="EMBL/GenBank/DDBJ databases">
        <title>Mouse gut bacterial collection (mGBC) of GemPharmatech.</title>
        <authorList>
            <person name="He Y."/>
            <person name="Dong L."/>
            <person name="Wu D."/>
            <person name="Gao X."/>
            <person name="Lin Z."/>
        </authorList>
    </citation>
    <scope>NUCLEOTIDE SEQUENCE [LARGE SCALE GENOMIC DNA]</scope>
    <source>
        <strain evidence="2 3">54-13</strain>
    </source>
</reference>
<gene>
    <name evidence="2" type="ORF">AAK873_01270</name>
</gene>
<dbReference type="RefSeq" id="WP_121699015.1">
    <property type="nucleotide sequence ID" value="NZ_JBCLPP010000002.1"/>
</dbReference>
<dbReference type="CDD" id="cd07891">
    <property type="entry name" value="CYTH-like_CthTTM-like_1"/>
    <property type="match status" value="1"/>
</dbReference>
<dbReference type="Proteomes" id="UP001565200">
    <property type="component" value="Unassembled WGS sequence"/>
</dbReference>